<name>A0A4R6QTJ3_9BURK</name>
<dbReference type="RefSeq" id="WP_133699315.1">
    <property type="nucleotide sequence ID" value="NZ_SNXS01000001.1"/>
</dbReference>
<comment type="caution">
    <text evidence="3">The sequence shown here is derived from an EMBL/GenBank/DDBJ whole genome shotgun (WGS) entry which is preliminary data.</text>
</comment>
<proteinExistence type="predicted"/>
<dbReference type="Proteomes" id="UP000295361">
    <property type="component" value="Unassembled WGS sequence"/>
</dbReference>
<evidence type="ECO:0000313" key="4">
    <source>
        <dbReference type="Proteomes" id="UP000295361"/>
    </source>
</evidence>
<keyword evidence="1" id="KW-0812">Transmembrane</keyword>
<dbReference type="EMBL" id="SNXS01000001">
    <property type="protein sequence ID" value="TDP74707.1"/>
    <property type="molecule type" value="Genomic_DNA"/>
</dbReference>
<organism evidence="3 4">
    <name type="scientific">Roseateles toxinivorans</name>
    <dbReference type="NCBI Taxonomy" id="270368"/>
    <lineage>
        <taxon>Bacteria</taxon>
        <taxon>Pseudomonadati</taxon>
        <taxon>Pseudomonadota</taxon>
        <taxon>Betaproteobacteria</taxon>
        <taxon>Burkholderiales</taxon>
        <taxon>Sphaerotilaceae</taxon>
        <taxon>Roseateles</taxon>
    </lineage>
</organism>
<evidence type="ECO:0000256" key="1">
    <source>
        <dbReference type="SAM" id="Phobius"/>
    </source>
</evidence>
<keyword evidence="1" id="KW-0472">Membrane</keyword>
<dbReference type="InParanoid" id="A0A4R6QTJ3"/>
<keyword evidence="2" id="KW-0732">Signal</keyword>
<accession>A0A4R6QTJ3</accession>
<evidence type="ECO:0000313" key="3">
    <source>
        <dbReference type="EMBL" id="TDP74707.1"/>
    </source>
</evidence>
<gene>
    <name evidence="3" type="ORF">DES47_101773</name>
</gene>
<keyword evidence="4" id="KW-1185">Reference proteome</keyword>
<feature type="chain" id="PRO_5020659341" description="Secreted protein with PEP-CTERM sorting signal" evidence="2">
    <location>
        <begin position="29"/>
        <end position="202"/>
    </location>
</feature>
<evidence type="ECO:0000256" key="2">
    <source>
        <dbReference type="SAM" id="SignalP"/>
    </source>
</evidence>
<dbReference type="AlphaFoldDB" id="A0A4R6QTJ3"/>
<keyword evidence="1" id="KW-1133">Transmembrane helix</keyword>
<feature type="signal peptide" evidence="2">
    <location>
        <begin position="1"/>
        <end position="28"/>
    </location>
</feature>
<evidence type="ECO:0008006" key="5">
    <source>
        <dbReference type="Google" id="ProtNLM"/>
    </source>
</evidence>
<feature type="transmembrane region" description="Helical" evidence="1">
    <location>
        <begin position="178"/>
        <end position="195"/>
    </location>
</feature>
<reference evidence="3 4" key="1">
    <citation type="submission" date="2019-03" db="EMBL/GenBank/DDBJ databases">
        <title>Genomic Encyclopedia of Type Strains, Phase IV (KMG-IV): sequencing the most valuable type-strain genomes for metagenomic binning, comparative biology and taxonomic classification.</title>
        <authorList>
            <person name="Goeker M."/>
        </authorList>
    </citation>
    <scope>NUCLEOTIDE SEQUENCE [LARGE SCALE GENOMIC DNA]</scope>
    <source>
        <strain evidence="3 4">DSM 16998</strain>
    </source>
</reference>
<protein>
    <recommendedName>
        <fullName evidence="5">Secreted protein with PEP-CTERM sorting signal</fullName>
    </recommendedName>
</protein>
<sequence length="202" mass="20678">MNTIASLLKKTLAPLAASLALMGSPSQAAITLTPLQSPVMVAPGAHALVDFKVDFGSDPLELISFDLGLAYDATKLSLDAAPTFSYAGTAPDFSAGTFVGTNLPGVFVITWALGAPPFPDPFVLPTFAGEGVLRFSFTNAGLSSGSTALILGLAYSTLDEDLEAGTVATVIASAVPEPQAWLLCLAGLAVVAVPLRRRNARG</sequence>